<dbReference type="GO" id="GO:0046688">
    <property type="term" value="P:response to copper ion"/>
    <property type="evidence" value="ECO:0007669"/>
    <property type="project" value="InterPro"/>
</dbReference>
<organism evidence="7 8">
    <name type="scientific">Hyphomonas hirschiana VP5</name>
    <dbReference type="NCBI Taxonomy" id="1280951"/>
    <lineage>
        <taxon>Bacteria</taxon>
        <taxon>Pseudomonadati</taxon>
        <taxon>Pseudomonadota</taxon>
        <taxon>Alphaproteobacteria</taxon>
        <taxon>Hyphomonadales</taxon>
        <taxon>Hyphomonadaceae</taxon>
        <taxon>Hyphomonas</taxon>
    </lineage>
</organism>
<sequence>MHTPKLIAATLLALALSAAPALAHISVKSTSIENAAVIDSAPADFSFSFSQPVGLISFSIQTQAGEKVDLGFTPPKAPAATFTVPLPELAPGLYTVEWRTMSKDGHPMTGKSTFELK</sequence>
<evidence type="ECO:0000256" key="5">
    <source>
        <dbReference type="SAM" id="SignalP"/>
    </source>
</evidence>
<dbReference type="InterPro" id="IPR007348">
    <property type="entry name" value="CopC_dom"/>
</dbReference>
<dbReference type="PANTHER" id="PTHR34820">
    <property type="entry name" value="INNER MEMBRANE PROTEIN YEBZ"/>
    <property type="match status" value="1"/>
</dbReference>
<keyword evidence="2" id="KW-0479">Metal-binding</keyword>
<dbReference type="PANTHER" id="PTHR34820:SF4">
    <property type="entry name" value="INNER MEMBRANE PROTEIN YEBZ"/>
    <property type="match status" value="1"/>
</dbReference>
<feature type="domain" description="CopC" evidence="6">
    <location>
        <begin position="24"/>
        <end position="115"/>
    </location>
</feature>
<keyword evidence="4" id="KW-0186">Copper</keyword>
<dbReference type="GO" id="GO:0005507">
    <property type="term" value="F:copper ion binding"/>
    <property type="evidence" value="ECO:0007669"/>
    <property type="project" value="InterPro"/>
</dbReference>
<dbReference type="InterPro" id="IPR032694">
    <property type="entry name" value="CopC/D"/>
</dbReference>
<dbReference type="OrthoDB" id="9796814at2"/>
<dbReference type="GO" id="GO:0005886">
    <property type="term" value="C:plasma membrane"/>
    <property type="evidence" value="ECO:0007669"/>
    <property type="project" value="TreeGrafter"/>
</dbReference>
<comment type="caution">
    <text evidence="7">The sequence shown here is derived from an EMBL/GenBank/DDBJ whole genome shotgun (WGS) entry which is preliminary data.</text>
</comment>
<dbReference type="Pfam" id="PF04234">
    <property type="entry name" value="CopC"/>
    <property type="match status" value="1"/>
</dbReference>
<evidence type="ECO:0000256" key="1">
    <source>
        <dbReference type="ARBA" id="ARBA00004196"/>
    </source>
</evidence>
<keyword evidence="3 5" id="KW-0732">Signal</keyword>
<name>A0A059FPR9_9PROT</name>
<dbReference type="RefSeq" id="WP_011646711.1">
    <property type="nucleotide sequence ID" value="NZ_ARYI01000009.1"/>
</dbReference>
<evidence type="ECO:0000313" key="7">
    <source>
        <dbReference type="EMBL" id="KCZ92506.1"/>
    </source>
</evidence>
<keyword evidence="8" id="KW-1185">Reference proteome</keyword>
<dbReference type="InterPro" id="IPR014755">
    <property type="entry name" value="Cu-Rt/internalin_Ig-like"/>
</dbReference>
<feature type="signal peptide" evidence="5">
    <location>
        <begin position="1"/>
        <end position="23"/>
    </location>
</feature>
<dbReference type="Proteomes" id="UP000025061">
    <property type="component" value="Unassembled WGS sequence"/>
</dbReference>
<dbReference type="GO" id="GO:0042597">
    <property type="term" value="C:periplasmic space"/>
    <property type="evidence" value="ECO:0007669"/>
    <property type="project" value="InterPro"/>
</dbReference>
<accession>A0A059FPR9</accession>
<dbReference type="SUPFAM" id="SSF81296">
    <property type="entry name" value="E set domains"/>
    <property type="match status" value="1"/>
</dbReference>
<dbReference type="InterPro" id="IPR014756">
    <property type="entry name" value="Ig_E-set"/>
</dbReference>
<evidence type="ECO:0000256" key="4">
    <source>
        <dbReference type="ARBA" id="ARBA00023008"/>
    </source>
</evidence>
<protein>
    <submittedName>
        <fullName evidence="7">Copper resistance protein CopC</fullName>
    </submittedName>
</protein>
<feature type="chain" id="PRO_5001578258" evidence="5">
    <location>
        <begin position="24"/>
        <end position="117"/>
    </location>
</feature>
<evidence type="ECO:0000256" key="3">
    <source>
        <dbReference type="ARBA" id="ARBA00022729"/>
    </source>
</evidence>
<evidence type="ECO:0000259" key="6">
    <source>
        <dbReference type="Pfam" id="PF04234"/>
    </source>
</evidence>
<reference evidence="7 8" key="1">
    <citation type="submission" date="2013-04" db="EMBL/GenBank/DDBJ databases">
        <title>Hyphomonas hirschiana VP5 Genome Sequencing.</title>
        <authorList>
            <person name="Lai Q."/>
            <person name="Shao Z."/>
        </authorList>
    </citation>
    <scope>NUCLEOTIDE SEQUENCE [LARGE SCALE GENOMIC DNA]</scope>
    <source>
        <strain evidence="7 8">VP5</strain>
    </source>
</reference>
<comment type="subcellular location">
    <subcellularLocation>
        <location evidence="1">Cell envelope</location>
    </subcellularLocation>
</comment>
<evidence type="ECO:0000313" key="8">
    <source>
        <dbReference type="Proteomes" id="UP000025061"/>
    </source>
</evidence>
<gene>
    <name evidence="7" type="ORF">HHI_11021</name>
</gene>
<dbReference type="Gene3D" id="2.60.40.1220">
    <property type="match status" value="1"/>
</dbReference>
<dbReference type="GO" id="GO:0006825">
    <property type="term" value="P:copper ion transport"/>
    <property type="evidence" value="ECO:0007669"/>
    <property type="project" value="InterPro"/>
</dbReference>
<proteinExistence type="predicted"/>
<dbReference type="PATRIC" id="fig|1280951.3.peg.2220"/>
<dbReference type="EMBL" id="ARYI01000009">
    <property type="protein sequence ID" value="KCZ92506.1"/>
    <property type="molecule type" value="Genomic_DNA"/>
</dbReference>
<evidence type="ECO:0000256" key="2">
    <source>
        <dbReference type="ARBA" id="ARBA00022723"/>
    </source>
</evidence>
<dbReference type="AlphaFoldDB" id="A0A059FPR9"/>
<dbReference type="GO" id="GO:0030313">
    <property type="term" value="C:cell envelope"/>
    <property type="evidence" value="ECO:0007669"/>
    <property type="project" value="UniProtKB-SubCell"/>
</dbReference>